<evidence type="ECO:0000313" key="2">
    <source>
        <dbReference type="Proteomes" id="UP000077115"/>
    </source>
</evidence>
<dbReference type="eggNOG" id="ENOG502SQS5">
    <property type="taxonomic scope" value="Eukaryota"/>
</dbReference>
<dbReference type="EMBL" id="DS022307">
    <property type="protein sequence ID" value="OAJ42303.1"/>
    <property type="molecule type" value="Genomic_DNA"/>
</dbReference>
<accession>A0A177WQD0</accession>
<protein>
    <submittedName>
        <fullName evidence="1">Uncharacterized protein</fullName>
    </submittedName>
</protein>
<sequence>MIRRCSLLKTCKLNTSKVSCLNSHVYPVQRLCPSFRPLATVAELPSVLKRTTREIAARACSTQLLLTRWALEASTLSETTPSSKERAQAGYAALQEALSKTTIMEHMTLNEKALLQKQFGTWDIATDIVAIQNRWESFGMLIWALCIVKEIPEPPQSFPHEQLYQATAIIPGFPNTIDMFLDYFTTGEGSKASHIISKTDFEAVVDKTEAWYWRSKAQTVLELKRGLQSDSPEIIQARQKVTAGLRAVMENIEKAISQASQRALADGLISKSVNDDFCVGNNTAYKDMDDHGLRDLERMSAARLAALGWLVGIEEWDYDPSNVKFINPLGSLWKPQ</sequence>
<dbReference type="VEuPathDB" id="FungiDB:BDEG_25772"/>
<reference evidence="1 2" key="1">
    <citation type="submission" date="2006-10" db="EMBL/GenBank/DDBJ databases">
        <title>The Genome Sequence of Batrachochytrium dendrobatidis JEL423.</title>
        <authorList>
            <consortium name="The Broad Institute Genome Sequencing Platform"/>
            <person name="Birren B."/>
            <person name="Lander E."/>
            <person name="Galagan J."/>
            <person name="Cuomo C."/>
            <person name="Devon K."/>
            <person name="Jaffe D."/>
            <person name="Butler J."/>
            <person name="Alvarez P."/>
            <person name="Gnerre S."/>
            <person name="Grabherr M."/>
            <person name="Kleber M."/>
            <person name="Mauceli E."/>
            <person name="Brockman W."/>
            <person name="Young S."/>
            <person name="LaButti K."/>
            <person name="Sykes S."/>
            <person name="DeCaprio D."/>
            <person name="Crawford M."/>
            <person name="Koehrsen M."/>
            <person name="Engels R."/>
            <person name="Montgomery P."/>
            <person name="Pearson M."/>
            <person name="Howarth C."/>
            <person name="Larson L."/>
            <person name="White J."/>
            <person name="O'Leary S."/>
            <person name="Kodira C."/>
            <person name="Zeng Q."/>
            <person name="Yandava C."/>
            <person name="Alvarado L."/>
            <person name="Longcore J."/>
            <person name="James T."/>
        </authorList>
    </citation>
    <scope>NUCLEOTIDE SEQUENCE [LARGE SCALE GENOMIC DNA]</scope>
    <source>
        <strain evidence="1 2">JEL423</strain>
    </source>
</reference>
<dbReference type="OrthoDB" id="2103572at2759"/>
<dbReference type="Proteomes" id="UP000077115">
    <property type="component" value="Unassembled WGS sequence"/>
</dbReference>
<dbReference type="AlphaFoldDB" id="A0A177WQD0"/>
<gene>
    <name evidence="1" type="ORF">BDEG_25772</name>
</gene>
<organism evidence="1 2">
    <name type="scientific">Batrachochytrium dendrobatidis (strain JEL423)</name>
    <dbReference type="NCBI Taxonomy" id="403673"/>
    <lineage>
        <taxon>Eukaryota</taxon>
        <taxon>Fungi</taxon>
        <taxon>Fungi incertae sedis</taxon>
        <taxon>Chytridiomycota</taxon>
        <taxon>Chytridiomycota incertae sedis</taxon>
        <taxon>Chytridiomycetes</taxon>
        <taxon>Rhizophydiales</taxon>
        <taxon>Rhizophydiales incertae sedis</taxon>
        <taxon>Batrachochytrium</taxon>
    </lineage>
</organism>
<evidence type="ECO:0000313" key="1">
    <source>
        <dbReference type="EMBL" id="OAJ42303.1"/>
    </source>
</evidence>
<name>A0A177WQD0_BATDL</name>
<proteinExistence type="predicted"/>
<reference evidence="1 2" key="2">
    <citation type="submission" date="2016-05" db="EMBL/GenBank/DDBJ databases">
        <title>Lineage-specific infection strategies underlie the spectrum of fungal disease in amphibians.</title>
        <authorList>
            <person name="Cuomo C.A."/>
            <person name="Farrer R.A."/>
            <person name="James T."/>
            <person name="Longcore J."/>
            <person name="Birren B."/>
        </authorList>
    </citation>
    <scope>NUCLEOTIDE SEQUENCE [LARGE SCALE GENOMIC DNA]</scope>
    <source>
        <strain evidence="1 2">JEL423</strain>
    </source>
</reference>